<dbReference type="KEGG" id="pdh:B9T62_23605"/>
<evidence type="ECO:0000256" key="1">
    <source>
        <dbReference type="SAM" id="Phobius"/>
    </source>
</evidence>
<keyword evidence="1" id="KW-0472">Membrane</keyword>
<reference evidence="2 3" key="1">
    <citation type="submission" date="2017-06" db="EMBL/GenBank/DDBJ databases">
        <title>Complete genome sequence of Paenibacillus donghaensis KCTC 13049T isolated from East Sea sediment, South Korea.</title>
        <authorList>
            <person name="Jung B.K."/>
            <person name="Hong S.-J."/>
            <person name="Shin J.-H."/>
        </authorList>
    </citation>
    <scope>NUCLEOTIDE SEQUENCE [LARGE SCALE GENOMIC DNA]</scope>
    <source>
        <strain evidence="2 3">KCTC 13049</strain>
    </source>
</reference>
<dbReference type="Proteomes" id="UP000249890">
    <property type="component" value="Chromosome"/>
</dbReference>
<feature type="transmembrane region" description="Helical" evidence="1">
    <location>
        <begin position="44"/>
        <end position="64"/>
    </location>
</feature>
<evidence type="ECO:0000313" key="2">
    <source>
        <dbReference type="EMBL" id="ASA23521.1"/>
    </source>
</evidence>
<proteinExistence type="predicted"/>
<keyword evidence="3" id="KW-1185">Reference proteome</keyword>
<keyword evidence="1" id="KW-0812">Transmembrane</keyword>
<organism evidence="2 3">
    <name type="scientific">Paenibacillus donghaensis</name>
    <dbReference type="NCBI Taxonomy" id="414771"/>
    <lineage>
        <taxon>Bacteria</taxon>
        <taxon>Bacillati</taxon>
        <taxon>Bacillota</taxon>
        <taxon>Bacilli</taxon>
        <taxon>Bacillales</taxon>
        <taxon>Paenibacillaceae</taxon>
        <taxon>Paenibacillus</taxon>
    </lineage>
</organism>
<sequence>MREDQFRTTYKKAVDSMKPSEEMKKVLIDKLEQRQVRKRPHKTVYIAASVVLAAGIGLASPNIWKHLNNPASPVQVAQVKPAATDLVRSDAGTSGSIVIPKLQLPDTESGAKTDMIALVVYKGNIYTHSATRIDAADAAALRGDKLGRTKGDINEWSGKDEYIELASNIGETDIYSMKGYDSDFLLMSYTEMNGEVYAELYEHTNGITVNSGADLFGKLNLAGRITSAQWEGFDSWNNGLQQYAPLASGEALDGFVTALQTAKPLAAEPLIEQGIYDSEDRKVIYLQLEDKARVELTLFGQGLVRYGQAPVFFEVESGAFQTLWNTMNP</sequence>
<name>A0A2Z2KSG3_9BACL</name>
<accession>A0A2Z2KSG3</accession>
<gene>
    <name evidence="2" type="ORF">B9T62_23605</name>
</gene>
<evidence type="ECO:0000313" key="3">
    <source>
        <dbReference type="Proteomes" id="UP000249890"/>
    </source>
</evidence>
<protein>
    <submittedName>
        <fullName evidence="2">Uncharacterized protein</fullName>
    </submittedName>
</protein>
<dbReference type="OrthoDB" id="1899479at2"/>
<dbReference type="RefSeq" id="WP_087917509.1">
    <property type="nucleotide sequence ID" value="NZ_CP021780.1"/>
</dbReference>
<dbReference type="AlphaFoldDB" id="A0A2Z2KSG3"/>
<dbReference type="EMBL" id="CP021780">
    <property type="protein sequence ID" value="ASA23521.1"/>
    <property type="molecule type" value="Genomic_DNA"/>
</dbReference>
<keyword evidence="1" id="KW-1133">Transmembrane helix</keyword>